<dbReference type="Proteomes" id="UP000287853">
    <property type="component" value="Unassembled WGS sequence"/>
</dbReference>
<dbReference type="AlphaFoldDB" id="A0A444J4N2"/>
<evidence type="ECO:0000313" key="2">
    <source>
        <dbReference type="Proteomes" id="UP000287853"/>
    </source>
</evidence>
<name>A0A444J4N2_9BACT</name>
<keyword evidence="2" id="KW-1185">Reference proteome</keyword>
<organism evidence="1 2">
    <name type="scientific">Candidatus Electrothrix aarhusensis</name>
    <dbReference type="NCBI Taxonomy" id="1859131"/>
    <lineage>
        <taxon>Bacteria</taxon>
        <taxon>Pseudomonadati</taxon>
        <taxon>Thermodesulfobacteriota</taxon>
        <taxon>Desulfobulbia</taxon>
        <taxon>Desulfobulbales</taxon>
        <taxon>Desulfobulbaceae</taxon>
        <taxon>Candidatus Electrothrix</taxon>
    </lineage>
</organism>
<accession>A0A444J4N2</accession>
<evidence type="ECO:0000313" key="1">
    <source>
        <dbReference type="EMBL" id="RWX48028.1"/>
    </source>
</evidence>
<dbReference type="EMBL" id="MTKO01000009">
    <property type="protein sequence ID" value="RWX48028.1"/>
    <property type="molecule type" value="Genomic_DNA"/>
</dbReference>
<protein>
    <submittedName>
        <fullName evidence="1">Uncharacterized protein</fullName>
    </submittedName>
</protein>
<proteinExistence type="predicted"/>
<sequence>MPSLRDWLSEHMLFIVFRPMFFQQEQEFFFKGAETMVFLLVIDIYDDPFNLRNADAECAVALLPIKMSVLRKGLVNPF</sequence>
<reference evidence="1 2" key="1">
    <citation type="submission" date="2017-01" db="EMBL/GenBank/DDBJ databases">
        <title>The cable genome- insights into the physiology and evolution of filamentous bacteria capable of sulfide oxidation via long distance electron transfer.</title>
        <authorList>
            <person name="Schreiber L."/>
            <person name="Bjerg J.T."/>
            <person name="Boggild A."/>
            <person name="Van De Vossenberg J."/>
            <person name="Meysman F."/>
            <person name="Nielsen L.P."/>
            <person name="Schramm A."/>
            <person name="Kjeldsen K.U."/>
        </authorList>
    </citation>
    <scope>NUCLEOTIDE SEQUENCE [LARGE SCALE GENOMIC DNA]</scope>
    <source>
        <strain evidence="1">MCF</strain>
    </source>
</reference>
<gene>
    <name evidence="1" type="ORF">H206_05382</name>
</gene>
<comment type="caution">
    <text evidence="1">The sequence shown here is derived from an EMBL/GenBank/DDBJ whole genome shotgun (WGS) entry which is preliminary data.</text>
</comment>